<evidence type="ECO:0000313" key="2">
    <source>
        <dbReference type="EMBL" id="AFC98924.1"/>
    </source>
</evidence>
<dbReference type="GeneID" id="11970914"/>
<dbReference type="Proteomes" id="UP000005233">
    <property type="component" value="Chromosome"/>
</dbReference>
<evidence type="ECO:0000256" key="1">
    <source>
        <dbReference type="SAM" id="Phobius"/>
    </source>
</evidence>
<dbReference type="STRING" id="1041930.Mtc_0153"/>
<keyword evidence="1" id="KW-0472">Membrane</keyword>
<keyword evidence="3" id="KW-1185">Reference proteome</keyword>
<feature type="transmembrane region" description="Helical" evidence="1">
    <location>
        <begin position="112"/>
        <end position="130"/>
    </location>
</feature>
<keyword evidence="1" id="KW-0812">Transmembrane</keyword>
<evidence type="ECO:0000313" key="3">
    <source>
        <dbReference type="Proteomes" id="UP000005233"/>
    </source>
</evidence>
<protein>
    <recommendedName>
        <fullName evidence="4">Cobalt transport protein</fullName>
    </recommendedName>
</protein>
<gene>
    <name evidence="2" type="ordered locus">Mtc_0153</name>
</gene>
<dbReference type="HOGENOM" id="CLU_1792119_0_0_2"/>
<reference evidence="2 3" key="1">
    <citation type="journal article" date="2012" name="J. Bacteriol.">
        <title>Complete genome sequence of a thermophilic methanogen, Methanocella conradii HZ254, isolated from Chinese rice field soil.</title>
        <authorList>
            <person name="Lu Z."/>
            <person name="Lu Y."/>
        </authorList>
    </citation>
    <scope>NUCLEOTIDE SEQUENCE [LARGE SCALE GENOMIC DNA]</scope>
    <source>
        <strain evidence="3">DSM 24694 / JCM 17849 / CGMCC 1.5162 / HZ254</strain>
    </source>
</reference>
<keyword evidence="1" id="KW-1133">Transmembrane helix</keyword>
<dbReference type="AlphaFoldDB" id="H8I6N2"/>
<accession>H8I6N2</accession>
<dbReference type="RefSeq" id="WP_014404763.1">
    <property type="nucleotide sequence ID" value="NC_017034.1"/>
</dbReference>
<dbReference type="EMBL" id="CP003243">
    <property type="protein sequence ID" value="AFC98924.1"/>
    <property type="molecule type" value="Genomic_DNA"/>
</dbReference>
<feature type="transmembrane region" description="Helical" evidence="1">
    <location>
        <begin position="21"/>
        <end position="51"/>
    </location>
</feature>
<evidence type="ECO:0008006" key="4">
    <source>
        <dbReference type="Google" id="ProtNLM"/>
    </source>
</evidence>
<name>H8I6N2_METCZ</name>
<feature type="transmembrane region" description="Helical" evidence="1">
    <location>
        <begin position="71"/>
        <end position="91"/>
    </location>
</feature>
<proteinExistence type="predicted"/>
<organism evidence="2 3">
    <name type="scientific">Methanocella conradii (strain DSM 24694 / JCM 17849 / CGMCC 1.5162 / HZ254)</name>
    <dbReference type="NCBI Taxonomy" id="1041930"/>
    <lineage>
        <taxon>Archaea</taxon>
        <taxon>Methanobacteriati</taxon>
        <taxon>Methanobacteriota</taxon>
        <taxon>Stenosarchaea group</taxon>
        <taxon>Methanomicrobia</taxon>
        <taxon>Methanocellales</taxon>
        <taxon>Methanocellaceae</taxon>
        <taxon>Methanocella</taxon>
    </lineage>
</organism>
<dbReference type="KEGG" id="mez:Mtc_0153"/>
<sequence length="144" mass="16060">MRVKYQEGNSALHRLDPVAKLVALSAFSVCIFLFDSLAFEALSLAAILLAAHLIKAGPAISIVRSRYALTLTIWLVVIQAISRVDCLVVSMEGRAFGYRPRRTFLHMKKPTFADMSIIATSIAITAFLFLDRWAGWIPLPRLRV</sequence>